<evidence type="ECO:0000313" key="6">
    <source>
        <dbReference type="EMBL" id="MBO2438121.1"/>
    </source>
</evidence>
<sequence length="100" mass="9752">MFKKLVATGILGFAVAGSALGAAPAYAGGWDHDHGHGHGHGHHHGGQFNGNHTNGAFSILGGNQVNIPISVPIDVCGNAVGAVVGIAAAHCKGGASVDNG</sequence>
<keyword evidence="7" id="KW-1185">Reference proteome</keyword>
<feature type="domain" description="Chaplin" evidence="5">
    <location>
        <begin position="56"/>
        <end position="96"/>
    </location>
</feature>
<dbReference type="PROSITE" id="PS51884">
    <property type="entry name" value="CHAPLIN"/>
    <property type="match status" value="1"/>
</dbReference>
<organism evidence="6 7">
    <name type="scientific">Actinomadura nitritigenes</name>
    <dbReference type="NCBI Taxonomy" id="134602"/>
    <lineage>
        <taxon>Bacteria</taxon>
        <taxon>Bacillati</taxon>
        <taxon>Actinomycetota</taxon>
        <taxon>Actinomycetes</taxon>
        <taxon>Streptosporangiales</taxon>
        <taxon>Thermomonosporaceae</taxon>
        <taxon>Actinomadura</taxon>
    </lineage>
</organism>
<keyword evidence="2" id="KW-0130">Cell adhesion</keyword>
<evidence type="ECO:0000256" key="1">
    <source>
        <dbReference type="ARBA" id="ARBA00022512"/>
    </source>
</evidence>
<name>A0ABS3QW00_9ACTN</name>
<dbReference type="InterPro" id="IPR005528">
    <property type="entry name" value="ChpA-H"/>
</dbReference>
<feature type="signal peptide" evidence="4">
    <location>
        <begin position="1"/>
        <end position="27"/>
    </location>
</feature>
<gene>
    <name evidence="6" type="ORF">J4557_11380</name>
</gene>
<dbReference type="RefSeq" id="WP_208266442.1">
    <property type="nucleotide sequence ID" value="NZ_BAAAGM010000018.1"/>
</dbReference>
<protein>
    <submittedName>
        <fullName evidence="6">DUF320 domain-containing protein</fullName>
    </submittedName>
</protein>
<keyword evidence="4" id="KW-0732">Signal</keyword>
<evidence type="ECO:0000256" key="2">
    <source>
        <dbReference type="ARBA" id="ARBA00022889"/>
    </source>
</evidence>
<accession>A0ABS3QW00</accession>
<dbReference type="EMBL" id="JAGEOK010000006">
    <property type="protein sequence ID" value="MBO2438121.1"/>
    <property type="molecule type" value="Genomic_DNA"/>
</dbReference>
<reference evidence="6 7" key="1">
    <citation type="submission" date="2021-03" db="EMBL/GenBank/DDBJ databases">
        <authorList>
            <person name="Kanchanasin P."/>
            <person name="Saeng-In P."/>
            <person name="Phongsopitanun W."/>
            <person name="Yuki M."/>
            <person name="Kudo T."/>
            <person name="Ohkuma M."/>
            <person name="Tanasupawat S."/>
        </authorList>
    </citation>
    <scope>NUCLEOTIDE SEQUENCE [LARGE SCALE GENOMIC DNA]</scope>
    <source>
        <strain evidence="6 7">L46</strain>
    </source>
</reference>
<evidence type="ECO:0000313" key="7">
    <source>
        <dbReference type="Proteomes" id="UP000666915"/>
    </source>
</evidence>
<dbReference type="Proteomes" id="UP000666915">
    <property type="component" value="Unassembled WGS sequence"/>
</dbReference>
<dbReference type="Pfam" id="PF03777">
    <property type="entry name" value="ChpA-C"/>
    <property type="match status" value="1"/>
</dbReference>
<evidence type="ECO:0000259" key="5">
    <source>
        <dbReference type="PROSITE" id="PS51884"/>
    </source>
</evidence>
<comment type="caution">
    <text evidence="6">The sequence shown here is derived from an EMBL/GenBank/DDBJ whole genome shotgun (WGS) entry which is preliminary data.</text>
</comment>
<proteinExistence type="predicted"/>
<evidence type="ECO:0000256" key="3">
    <source>
        <dbReference type="ARBA" id="ARBA00023087"/>
    </source>
</evidence>
<feature type="chain" id="PRO_5047015367" evidence="4">
    <location>
        <begin position="28"/>
        <end position="100"/>
    </location>
</feature>
<keyword evidence="1" id="KW-0964">Secreted</keyword>
<keyword evidence="3" id="KW-0034">Amyloid</keyword>
<keyword evidence="1" id="KW-0134">Cell wall</keyword>
<evidence type="ECO:0000256" key="4">
    <source>
        <dbReference type="SAM" id="SignalP"/>
    </source>
</evidence>